<dbReference type="Gene3D" id="3.10.200.10">
    <property type="entry name" value="Alpha carbonic anhydrase"/>
    <property type="match status" value="1"/>
</dbReference>
<evidence type="ECO:0000256" key="5">
    <source>
        <dbReference type="ARBA" id="ARBA00023239"/>
    </source>
</evidence>
<proteinExistence type="inferred from homology"/>
<gene>
    <name evidence="9" type="primary">LOC125178701</name>
</gene>
<sequence>AGEQNVTKDLYPLTSVLPRDLSRFYRYRGSLTTPKCNEVVTWTIFDDHVPVSDKQMARLRSLSDTEGDPLVNNFRPNQPLNGRIVYRSFLK</sequence>
<dbReference type="KEGG" id="hazt:125178701"/>
<dbReference type="GeneID" id="125178701"/>
<dbReference type="InterPro" id="IPR001148">
    <property type="entry name" value="CA_dom"/>
</dbReference>
<evidence type="ECO:0000256" key="1">
    <source>
        <dbReference type="ARBA" id="ARBA00010718"/>
    </source>
</evidence>
<keyword evidence="3" id="KW-0479">Metal-binding</keyword>
<dbReference type="Pfam" id="PF00194">
    <property type="entry name" value="Carb_anhydrase"/>
    <property type="match status" value="1"/>
</dbReference>
<dbReference type="InterPro" id="IPR023561">
    <property type="entry name" value="Carbonic_anhydrase_a-class"/>
</dbReference>
<dbReference type="EC" id="4.2.1.1" evidence="2"/>
<dbReference type="SUPFAM" id="SSF51069">
    <property type="entry name" value="Carbonic anhydrase"/>
    <property type="match status" value="1"/>
</dbReference>
<evidence type="ECO:0000256" key="6">
    <source>
        <dbReference type="ARBA" id="ARBA00048348"/>
    </source>
</evidence>
<evidence type="ECO:0000313" key="8">
    <source>
        <dbReference type="Proteomes" id="UP000694843"/>
    </source>
</evidence>
<evidence type="ECO:0000256" key="3">
    <source>
        <dbReference type="ARBA" id="ARBA00022723"/>
    </source>
</evidence>
<dbReference type="GO" id="GO:0004089">
    <property type="term" value="F:carbonate dehydratase activity"/>
    <property type="evidence" value="ECO:0007669"/>
    <property type="project" value="UniProtKB-EC"/>
</dbReference>
<reference evidence="9" key="1">
    <citation type="submission" date="2025-08" db="UniProtKB">
        <authorList>
            <consortium name="RefSeq"/>
        </authorList>
    </citation>
    <scope>IDENTIFICATION</scope>
    <source>
        <tissue evidence="9">Whole organism</tissue>
    </source>
</reference>
<name>A0A979FPM1_HYAAZ</name>
<evidence type="ECO:0000259" key="7">
    <source>
        <dbReference type="PROSITE" id="PS51144"/>
    </source>
</evidence>
<dbReference type="GO" id="GO:0008270">
    <property type="term" value="F:zinc ion binding"/>
    <property type="evidence" value="ECO:0007669"/>
    <property type="project" value="InterPro"/>
</dbReference>
<dbReference type="PANTHER" id="PTHR18952">
    <property type="entry name" value="CARBONIC ANHYDRASE"/>
    <property type="match status" value="1"/>
</dbReference>
<dbReference type="OMA" id="QEGHPLC"/>
<dbReference type="AlphaFoldDB" id="A0A979FPM1"/>
<protein>
    <recommendedName>
        <fullName evidence="2">carbonic anhydrase</fullName>
        <ecNumber evidence="2">4.2.1.1</ecNumber>
    </recommendedName>
</protein>
<keyword evidence="5" id="KW-0456">Lyase</keyword>
<dbReference type="Proteomes" id="UP000694843">
    <property type="component" value="Unplaced"/>
</dbReference>
<accession>A0A979FPM1</accession>
<comment type="catalytic activity">
    <reaction evidence="6">
        <text>hydrogencarbonate + H(+) = CO2 + H2O</text>
        <dbReference type="Rhea" id="RHEA:10748"/>
        <dbReference type="ChEBI" id="CHEBI:15377"/>
        <dbReference type="ChEBI" id="CHEBI:15378"/>
        <dbReference type="ChEBI" id="CHEBI:16526"/>
        <dbReference type="ChEBI" id="CHEBI:17544"/>
        <dbReference type="EC" id="4.2.1.1"/>
    </reaction>
</comment>
<dbReference type="PANTHER" id="PTHR18952:SF265">
    <property type="entry name" value="CARBONIC ANHYDRASE"/>
    <property type="match status" value="1"/>
</dbReference>
<keyword evidence="8" id="KW-1185">Reference proteome</keyword>
<evidence type="ECO:0000256" key="2">
    <source>
        <dbReference type="ARBA" id="ARBA00012925"/>
    </source>
</evidence>
<organism evidence="8 9">
    <name type="scientific">Hyalella azteca</name>
    <name type="common">Amphipod</name>
    <dbReference type="NCBI Taxonomy" id="294128"/>
    <lineage>
        <taxon>Eukaryota</taxon>
        <taxon>Metazoa</taxon>
        <taxon>Ecdysozoa</taxon>
        <taxon>Arthropoda</taxon>
        <taxon>Crustacea</taxon>
        <taxon>Multicrustacea</taxon>
        <taxon>Malacostraca</taxon>
        <taxon>Eumalacostraca</taxon>
        <taxon>Peracarida</taxon>
        <taxon>Amphipoda</taxon>
        <taxon>Senticaudata</taxon>
        <taxon>Talitrida</taxon>
        <taxon>Talitroidea</taxon>
        <taxon>Hyalellidae</taxon>
        <taxon>Hyalella</taxon>
    </lineage>
</organism>
<feature type="domain" description="Alpha-carbonic anhydrase" evidence="7">
    <location>
        <begin position="1"/>
        <end position="89"/>
    </location>
</feature>
<dbReference type="OrthoDB" id="429145at2759"/>
<dbReference type="InterPro" id="IPR036398">
    <property type="entry name" value="CA_dom_sf"/>
</dbReference>
<comment type="similarity">
    <text evidence="1">Belongs to the alpha-carbonic anhydrase family.</text>
</comment>
<dbReference type="RefSeq" id="XP_047739039.1">
    <property type="nucleotide sequence ID" value="XM_047883083.1"/>
</dbReference>
<dbReference type="GO" id="GO:0005886">
    <property type="term" value="C:plasma membrane"/>
    <property type="evidence" value="ECO:0007669"/>
    <property type="project" value="TreeGrafter"/>
</dbReference>
<dbReference type="CDD" id="cd00326">
    <property type="entry name" value="alpha_CA"/>
    <property type="match status" value="1"/>
</dbReference>
<evidence type="ECO:0000256" key="4">
    <source>
        <dbReference type="ARBA" id="ARBA00022833"/>
    </source>
</evidence>
<evidence type="ECO:0000313" key="9">
    <source>
        <dbReference type="RefSeq" id="XP_047739039.1"/>
    </source>
</evidence>
<feature type="non-terminal residue" evidence="9">
    <location>
        <position position="1"/>
    </location>
</feature>
<dbReference type="PROSITE" id="PS51144">
    <property type="entry name" value="ALPHA_CA_2"/>
    <property type="match status" value="1"/>
</dbReference>
<keyword evidence="4" id="KW-0862">Zinc</keyword>